<dbReference type="HOGENOM" id="CLU_032034_0_0_9"/>
<proteinExistence type="predicted"/>
<gene>
    <name evidence="2" type="ORF">TKV_c01160</name>
</gene>
<reference evidence="3" key="1">
    <citation type="journal article" date="2015" name="Genome Announc.">
        <title>Whole-Genome Sequences of 80 Environmental and Clinical Isolates of Burkholderia pseudomallei.</title>
        <authorList>
            <person name="Johnson S.L."/>
            <person name="Baker A.L."/>
            <person name="Chain P.S."/>
            <person name="Currie B.J."/>
            <person name="Daligault H.E."/>
            <person name="Davenport K.W."/>
            <person name="Davis C.B."/>
            <person name="Inglis T.J."/>
            <person name="Kaestli M."/>
            <person name="Koren S."/>
            <person name="Mayo M."/>
            <person name="Merritt A.J."/>
            <person name="Price E.P."/>
            <person name="Sarovich D.S."/>
            <person name="Warner J."/>
            <person name="Rosovitz M.J."/>
        </authorList>
    </citation>
    <scope>NUCLEOTIDE SEQUENCE [LARGE SCALE GENOMIC DNA]</scope>
    <source>
        <strain evidence="3">DSM 2030</strain>
    </source>
</reference>
<feature type="region of interest" description="Disordered" evidence="1">
    <location>
        <begin position="143"/>
        <end position="218"/>
    </location>
</feature>
<dbReference type="OrthoDB" id="1705475at2"/>
<keyword evidence="3" id="KW-1185">Reference proteome</keyword>
<protein>
    <submittedName>
        <fullName evidence="2">Uncharacterized protein</fullName>
    </submittedName>
</protein>
<dbReference type="Proteomes" id="UP000029669">
    <property type="component" value="Chromosome"/>
</dbReference>
<dbReference type="STRING" id="2325.TKV_c01160"/>
<sequence>MPLSIYKRSYIMFNPEEKGCSLYKDKEVTGYLKVEVRGNRGRLTAALQNLNPEFSYNVKLLKYDDEIAVVDFGAVKVDDKGRGGAEWTFNVEDVKDTGIKLGEFSVAFVEANYGDKTLIPLASVIDKRSLNWKSAYKKYLSNSMQEDKLEEKSERDDRDVKDEEVESELPSTDENKENEVFENEVAEENIPGEEKNDDVTQTETDSSLQHEEKTSSSHFKIEEEEGYIKYLKEYVNNIVNFLEEVQPFEKNLEGYRWWKIKTGYKEGAFDHYLVGFVNGEDGSLKYIVYGMPGFFTLADQPFGGMTGFVVWKPVKENLRGSRDEGYWILHIDAKTGQIAVPIEPTPPPLV</sequence>
<dbReference type="KEGG" id="tki:TKV_c01160"/>
<feature type="compositionally biased region" description="Basic and acidic residues" evidence="1">
    <location>
        <begin position="145"/>
        <end position="161"/>
    </location>
</feature>
<evidence type="ECO:0000256" key="1">
    <source>
        <dbReference type="SAM" id="MobiDB-lite"/>
    </source>
</evidence>
<feature type="compositionally biased region" description="Acidic residues" evidence="1">
    <location>
        <begin position="180"/>
        <end position="191"/>
    </location>
</feature>
<feature type="compositionally biased region" description="Basic and acidic residues" evidence="1">
    <location>
        <begin position="208"/>
        <end position="218"/>
    </location>
</feature>
<organism evidence="2 3">
    <name type="scientific">Thermoanaerobacter kivui</name>
    <name type="common">Acetogenium kivui</name>
    <dbReference type="NCBI Taxonomy" id="2325"/>
    <lineage>
        <taxon>Bacteria</taxon>
        <taxon>Bacillati</taxon>
        <taxon>Bacillota</taxon>
        <taxon>Clostridia</taxon>
        <taxon>Thermoanaerobacterales</taxon>
        <taxon>Thermoanaerobacteraceae</taxon>
        <taxon>Thermoanaerobacter</taxon>
    </lineage>
</organism>
<dbReference type="RefSeq" id="WP_049684320.1">
    <property type="nucleotide sequence ID" value="NZ_CP009170.1"/>
</dbReference>
<evidence type="ECO:0000313" key="2">
    <source>
        <dbReference type="EMBL" id="AIS51321.1"/>
    </source>
</evidence>
<name>A0A097ANC5_THEKI</name>
<dbReference type="AlphaFoldDB" id="A0A097ANC5"/>
<accession>A0A097ANC5</accession>
<evidence type="ECO:0000313" key="3">
    <source>
        <dbReference type="Proteomes" id="UP000029669"/>
    </source>
</evidence>
<dbReference type="eggNOG" id="COG4547">
    <property type="taxonomic scope" value="Bacteria"/>
</dbReference>
<dbReference type="EMBL" id="CP009170">
    <property type="protein sequence ID" value="AIS51321.1"/>
    <property type="molecule type" value="Genomic_DNA"/>
</dbReference>